<comment type="caution">
    <text evidence="1">The sequence shown here is derived from an EMBL/GenBank/DDBJ whole genome shotgun (WGS) entry which is preliminary data.</text>
</comment>
<dbReference type="Proteomes" id="UP000438429">
    <property type="component" value="Unassembled WGS sequence"/>
</dbReference>
<evidence type="ECO:0000313" key="2">
    <source>
        <dbReference type="Proteomes" id="UP000438429"/>
    </source>
</evidence>
<proteinExistence type="predicted"/>
<reference evidence="1 2" key="1">
    <citation type="submission" date="2019-06" db="EMBL/GenBank/DDBJ databases">
        <title>Draft genomes of female and male turbot (Scophthalmus maximus).</title>
        <authorList>
            <person name="Xu H."/>
            <person name="Xu X.-W."/>
            <person name="Shao C."/>
            <person name="Chen S."/>
        </authorList>
    </citation>
    <scope>NUCLEOTIDE SEQUENCE [LARGE SCALE GENOMIC DNA]</scope>
    <source>
        <strain evidence="1">Ysfricsl-2016a</strain>
        <tissue evidence="1">Blood</tissue>
    </source>
</reference>
<gene>
    <name evidence="1" type="ORF">F2P81_024006</name>
</gene>
<name>A0A6A4RLL3_SCOMX</name>
<protein>
    <submittedName>
        <fullName evidence="1">Uncharacterized protein</fullName>
    </submittedName>
</protein>
<accession>A0A6A4RLL3</accession>
<dbReference type="EMBL" id="VEVO01000022">
    <property type="protein sequence ID" value="KAF0023376.1"/>
    <property type="molecule type" value="Genomic_DNA"/>
</dbReference>
<organism evidence="1 2">
    <name type="scientific">Scophthalmus maximus</name>
    <name type="common">Turbot</name>
    <name type="synonym">Psetta maxima</name>
    <dbReference type="NCBI Taxonomy" id="52904"/>
    <lineage>
        <taxon>Eukaryota</taxon>
        <taxon>Metazoa</taxon>
        <taxon>Chordata</taxon>
        <taxon>Craniata</taxon>
        <taxon>Vertebrata</taxon>
        <taxon>Euteleostomi</taxon>
        <taxon>Actinopterygii</taxon>
        <taxon>Neopterygii</taxon>
        <taxon>Teleostei</taxon>
        <taxon>Neoteleostei</taxon>
        <taxon>Acanthomorphata</taxon>
        <taxon>Carangaria</taxon>
        <taxon>Pleuronectiformes</taxon>
        <taxon>Pleuronectoidei</taxon>
        <taxon>Scophthalmidae</taxon>
        <taxon>Scophthalmus</taxon>
    </lineage>
</organism>
<dbReference type="AlphaFoldDB" id="A0A6A4RLL3"/>
<sequence length="131" mass="15153">MEQFKPPSPLTLIGNIAENWRRWEQCFQLYMVASGAVDKDNEVKIAILLHTVGEEGLEVYNTLTIIHEGDEATMEEVLVAFRDYCSPQKERRFRTPSVLVAHGHQEYRWTDSSQSYVERTKTVSLAEMKMT</sequence>
<evidence type="ECO:0000313" key="1">
    <source>
        <dbReference type="EMBL" id="KAF0023376.1"/>
    </source>
</evidence>